<dbReference type="EMBL" id="JAHQIW010001261">
    <property type="protein sequence ID" value="KAJ1351924.1"/>
    <property type="molecule type" value="Genomic_DNA"/>
</dbReference>
<accession>A0AAD5QJL2</accession>
<evidence type="ECO:0000313" key="2">
    <source>
        <dbReference type="EMBL" id="KAJ1351924.1"/>
    </source>
</evidence>
<evidence type="ECO:0000313" key="3">
    <source>
        <dbReference type="Proteomes" id="UP001196413"/>
    </source>
</evidence>
<organism evidence="2 3">
    <name type="scientific">Parelaphostrongylus tenuis</name>
    <name type="common">Meningeal worm</name>
    <dbReference type="NCBI Taxonomy" id="148309"/>
    <lineage>
        <taxon>Eukaryota</taxon>
        <taxon>Metazoa</taxon>
        <taxon>Ecdysozoa</taxon>
        <taxon>Nematoda</taxon>
        <taxon>Chromadorea</taxon>
        <taxon>Rhabditida</taxon>
        <taxon>Rhabditina</taxon>
        <taxon>Rhabditomorpha</taxon>
        <taxon>Strongyloidea</taxon>
        <taxon>Metastrongylidae</taxon>
        <taxon>Parelaphostrongylus</taxon>
    </lineage>
</organism>
<dbReference type="AlphaFoldDB" id="A0AAD5QJL2"/>
<reference evidence="2" key="1">
    <citation type="submission" date="2021-06" db="EMBL/GenBank/DDBJ databases">
        <title>Parelaphostrongylus tenuis whole genome reference sequence.</title>
        <authorList>
            <person name="Garwood T.J."/>
            <person name="Larsen P.A."/>
            <person name="Fountain-Jones N.M."/>
            <person name="Garbe J.R."/>
            <person name="Macchietto M.G."/>
            <person name="Kania S.A."/>
            <person name="Gerhold R.W."/>
            <person name="Richards J.E."/>
            <person name="Wolf T.M."/>
        </authorList>
    </citation>
    <scope>NUCLEOTIDE SEQUENCE</scope>
    <source>
        <strain evidence="2">MNPRO001-30</strain>
        <tissue evidence="2">Meninges</tissue>
    </source>
</reference>
<evidence type="ECO:0000256" key="1">
    <source>
        <dbReference type="SAM" id="SignalP"/>
    </source>
</evidence>
<feature type="chain" id="PRO_5041906424" evidence="1">
    <location>
        <begin position="22"/>
        <end position="231"/>
    </location>
</feature>
<feature type="signal peptide" evidence="1">
    <location>
        <begin position="1"/>
        <end position="21"/>
    </location>
</feature>
<comment type="caution">
    <text evidence="2">The sequence shown here is derived from an EMBL/GenBank/DDBJ whole genome shotgun (WGS) entry which is preliminary data.</text>
</comment>
<keyword evidence="3" id="KW-1185">Reference proteome</keyword>
<dbReference type="Proteomes" id="UP001196413">
    <property type="component" value="Unassembled WGS sequence"/>
</dbReference>
<name>A0AAD5QJL2_PARTN</name>
<keyword evidence="1" id="KW-0732">Signal</keyword>
<protein>
    <submittedName>
        <fullName evidence="2">Uncharacterized protein</fullName>
    </submittedName>
</protein>
<gene>
    <name evidence="2" type="ORF">KIN20_008103</name>
</gene>
<dbReference type="PROSITE" id="PS51257">
    <property type="entry name" value="PROKAR_LIPOPROTEIN"/>
    <property type="match status" value="1"/>
</dbReference>
<proteinExistence type="predicted"/>
<sequence>MDRLATDFLAIQMLTIGTMLGCGVMPPGLARTVGFNVTGFTLPVSMVYTGNPTLPARFPSIHTTSGAVQAFLTRIVMQTVYDVLQQQGRVVLLPDAMISSILDQLNVRISYNPLECKAIEANPMGPFRHAMHPHCIVFRNAVTGLCLMGGEEELCVIEPDYEYWCHCRHSQVNLRNSHDYKCHHGVLVKRDVAECSGQSNGNISIGPVRTVLLHGICDRHLERKFGSECSK</sequence>